<reference evidence="7" key="1">
    <citation type="submission" date="2016-11" db="EMBL/GenBank/DDBJ databases">
        <authorList>
            <person name="Shukria A."/>
            <person name="Stevens D.C."/>
        </authorList>
    </citation>
    <scope>NUCLEOTIDE SEQUENCE [LARGE SCALE GENOMIC DNA]</scope>
    <source>
        <strain evidence="7">Cbfe23</strain>
    </source>
</reference>
<dbReference type="AlphaFoldDB" id="A0A1L9BE07"/>
<feature type="domain" description="Polymerase nucleotidyl transferase" evidence="4">
    <location>
        <begin position="28"/>
        <end position="60"/>
    </location>
</feature>
<dbReference type="InterPro" id="IPR025184">
    <property type="entry name" value="AadA_C"/>
</dbReference>
<dbReference type="Proteomes" id="UP000182229">
    <property type="component" value="Unassembled WGS sequence"/>
</dbReference>
<evidence type="ECO:0000259" key="5">
    <source>
        <dbReference type="Pfam" id="PF13427"/>
    </source>
</evidence>
<dbReference type="Pfam" id="PF01909">
    <property type="entry name" value="NTP_transf_2"/>
    <property type="match status" value="1"/>
</dbReference>
<dbReference type="CDD" id="cd05403">
    <property type="entry name" value="NT_KNTase_like"/>
    <property type="match status" value="1"/>
</dbReference>
<protein>
    <submittedName>
        <fullName evidence="6">ANT(3'') family aminoglycoside nucleotidyltransferase</fullName>
    </submittedName>
</protein>
<keyword evidence="2" id="KW-0046">Antibiotic resistance</keyword>
<accession>A0A1L9BE07</accession>
<evidence type="ECO:0000256" key="2">
    <source>
        <dbReference type="ARBA" id="ARBA00023251"/>
    </source>
</evidence>
<dbReference type="RefSeq" id="WP_071899125.1">
    <property type="nucleotide sequence ID" value="NZ_MPIN01000003.1"/>
</dbReference>
<gene>
    <name evidence="6" type="ORF">BON30_15915</name>
</gene>
<dbReference type="InterPro" id="IPR043519">
    <property type="entry name" value="NT_sf"/>
</dbReference>
<comment type="caution">
    <text evidence="6">The sequence shown here is derived from an EMBL/GenBank/DDBJ whole genome shotgun (WGS) entry which is preliminary data.</text>
</comment>
<proteinExistence type="predicted"/>
<evidence type="ECO:0000313" key="7">
    <source>
        <dbReference type="Proteomes" id="UP000182229"/>
    </source>
</evidence>
<sequence length="276" mass="29707">MTTSPPAEIAAQLASARAVLERHLGANLRALHLFGSAVEGGLGPHSDIDLLVTVSAPLAEPVRLALMTDLLAVSAWPASGALRPLEVTVVVRDAVVPWRYPPPRELQFGEWLREELRHGHAEPAVVDHDLAILLTKVRLHGVSLAGTPAAELFEPVPRADLTRALHDTVAQWNEPADWQGDERNVVLALARIWFSLATGGIAPKDVAAQWALERLPAEHRPVLATARAAYQGRAEDDLAGRVTQVDAFVRHTRAVIEGLRPAQPFTGGARGPGDAR</sequence>
<evidence type="ECO:0000256" key="3">
    <source>
        <dbReference type="ARBA" id="ARBA00047831"/>
    </source>
</evidence>
<keyword evidence="1 6" id="KW-0808">Transferase</keyword>
<evidence type="ECO:0000313" key="6">
    <source>
        <dbReference type="EMBL" id="OJH40492.1"/>
    </source>
</evidence>
<dbReference type="InterPro" id="IPR024172">
    <property type="entry name" value="AadA/Aad9"/>
</dbReference>
<dbReference type="Pfam" id="PF13427">
    <property type="entry name" value="AadA_C"/>
    <property type="match status" value="1"/>
</dbReference>
<dbReference type="OrthoDB" id="7058480at2"/>
<keyword evidence="7" id="KW-1185">Reference proteome</keyword>
<feature type="domain" description="Adenylyltransferase AadA C-terminal" evidence="5">
    <location>
        <begin position="151"/>
        <end position="252"/>
    </location>
</feature>
<evidence type="ECO:0000259" key="4">
    <source>
        <dbReference type="Pfam" id="PF01909"/>
    </source>
</evidence>
<evidence type="ECO:0000256" key="1">
    <source>
        <dbReference type="ARBA" id="ARBA00022679"/>
    </source>
</evidence>
<dbReference type="SUPFAM" id="SSF81301">
    <property type="entry name" value="Nucleotidyltransferase"/>
    <property type="match status" value="1"/>
</dbReference>
<organism evidence="6 7">
    <name type="scientific">Cystobacter ferrugineus</name>
    <dbReference type="NCBI Taxonomy" id="83449"/>
    <lineage>
        <taxon>Bacteria</taxon>
        <taxon>Pseudomonadati</taxon>
        <taxon>Myxococcota</taxon>
        <taxon>Myxococcia</taxon>
        <taxon>Myxococcales</taxon>
        <taxon>Cystobacterineae</taxon>
        <taxon>Archangiaceae</taxon>
        <taxon>Cystobacter</taxon>
    </lineage>
</organism>
<dbReference type="EMBL" id="MPIN01000003">
    <property type="protein sequence ID" value="OJH40492.1"/>
    <property type="molecule type" value="Genomic_DNA"/>
</dbReference>
<dbReference type="InterPro" id="IPR002934">
    <property type="entry name" value="Polymerase_NTP_transf_dom"/>
</dbReference>
<dbReference type="STRING" id="83449.BON30_15915"/>
<name>A0A1L9BE07_9BACT</name>
<dbReference type="PIRSF" id="PIRSF000819">
    <property type="entry name" value="Streptomycin_3-adenylyltransf"/>
    <property type="match status" value="1"/>
</dbReference>
<dbReference type="GO" id="GO:0046677">
    <property type="term" value="P:response to antibiotic"/>
    <property type="evidence" value="ECO:0007669"/>
    <property type="project" value="UniProtKB-KW"/>
</dbReference>
<dbReference type="GO" id="GO:0070566">
    <property type="term" value="F:adenylyltransferase activity"/>
    <property type="evidence" value="ECO:0007669"/>
    <property type="project" value="InterPro"/>
</dbReference>
<reference evidence="6 7" key="2">
    <citation type="submission" date="2016-12" db="EMBL/GenBank/DDBJ databases">
        <title>Draft Genome Sequence of Cystobacter ferrugineus Strain Cbfe23.</title>
        <authorList>
            <person name="Akbar S."/>
            <person name="Dowd S.E."/>
            <person name="Stevens D.C."/>
        </authorList>
    </citation>
    <scope>NUCLEOTIDE SEQUENCE [LARGE SCALE GENOMIC DNA]</scope>
    <source>
        <strain evidence="6 7">Cbfe23</strain>
    </source>
</reference>
<comment type="catalytic activity">
    <reaction evidence="3">
        <text>spectinomycin + ATP = 9-O-adenylylspectinomycin + diphosphate</text>
        <dbReference type="Rhea" id="RHEA:63228"/>
        <dbReference type="ChEBI" id="CHEBI:30616"/>
        <dbReference type="ChEBI" id="CHEBI:33019"/>
        <dbReference type="ChEBI" id="CHEBI:146260"/>
        <dbReference type="ChEBI" id="CHEBI:146261"/>
    </reaction>
</comment>
<dbReference type="Gene3D" id="3.30.460.10">
    <property type="entry name" value="Beta Polymerase, domain 2"/>
    <property type="match status" value="1"/>
</dbReference>
<dbReference type="NCBIfam" id="NF010309">
    <property type="entry name" value="PRK13746.1"/>
    <property type="match status" value="1"/>
</dbReference>